<dbReference type="Proteomes" id="UP001165060">
    <property type="component" value="Unassembled WGS sequence"/>
</dbReference>
<dbReference type="EMBL" id="BRYB01001640">
    <property type="protein sequence ID" value="GMI30205.1"/>
    <property type="molecule type" value="Genomic_DNA"/>
</dbReference>
<evidence type="ECO:0008006" key="3">
    <source>
        <dbReference type="Google" id="ProtNLM"/>
    </source>
</evidence>
<accession>A0ABQ6MPA6</accession>
<comment type="caution">
    <text evidence="1">The sequence shown here is derived from an EMBL/GenBank/DDBJ whole genome shotgun (WGS) entry which is preliminary data.</text>
</comment>
<proteinExistence type="predicted"/>
<keyword evidence="2" id="KW-1185">Reference proteome</keyword>
<sequence>LLRYPPPPPSPPAPSDSRRACYAVRSLLPAAALKRLKRIFVGAGAPYFQAHGYEDGFTGEPATPYFSYALPLSPSPAPTFLSRLVSTLRSTIRTGVSPSLDRATHVELWAHSRPHPSGHQLHFDSDAEGEGAAPRHPIASAVLYLATGVGGPTVVTTMKLASPRPPRRSYLVHPEENAMVCFDGSVLHGVVPGRGVGGGGQRRVSLMVAFWDGLEVREGGGMGAARPWPEAGERGGGGGGEEWVRMFNEEVTEEEFGVGGEGVEEINPVVVEGMFVDVETGKKVKEVPSIEDVFLF</sequence>
<reference evidence="1 2" key="1">
    <citation type="journal article" date="2023" name="Commun. Biol.">
        <title>Genome analysis of Parmales, the sister group of diatoms, reveals the evolutionary specialization of diatoms from phago-mixotrophs to photoautotrophs.</title>
        <authorList>
            <person name="Ban H."/>
            <person name="Sato S."/>
            <person name="Yoshikawa S."/>
            <person name="Yamada K."/>
            <person name="Nakamura Y."/>
            <person name="Ichinomiya M."/>
            <person name="Sato N."/>
            <person name="Blanc-Mathieu R."/>
            <person name="Endo H."/>
            <person name="Kuwata A."/>
            <person name="Ogata H."/>
        </authorList>
    </citation>
    <scope>NUCLEOTIDE SEQUENCE [LARGE SCALE GENOMIC DNA]</scope>
</reference>
<evidence type="ECO:0000313" key="1">
    <source>
        <dbReference type="EMBL" id="GMI30205.1"/>
    </source>
</evidence>
<organism evidence="1 2">
    <name type="scientific">Tetraparma gracilis</name>
    <dbReference type="NCBI Taxonomy" id="2962635"/>
    <lineage>
        <taxon>Eukaryota</taxon>
        <taxon>Sar</taxon>
        <taxon>Stramenopiles</taxon>
        <taxon>Ochrophyta</taxon>
        <taxon>Bolidophyceae</taxon>
        <taxon>Parmales</taxon>
        <taxon>Triparmaceae</taxon>
        <taxon>Tetraparma</taxon>
    </lineage>
</organism>
<evidence type="ECO:0000313" key="2">
    <source>
        <dbReference type="Proteomes" id="UP001165060"/>
    </source>
</evidence>
<gene>
    <name evidence="1" type="ORF">TeGR_g6217</name>
</gene>
<protein>
    <recommendedName>
        <fullName evidence="3">Fe2OG dioxygenase domain-containing protein</fullName>
    </recommendedName>
</protein>
<name>A0ABQ6MPA6_9STRA</name>
<feature type="non-terminal residue" evidence="1">
    <location>
        <position position="1"/>
    </location>
</feature>